<gene>
    <name evidence="2" type="ORF">M413DRAFT_445268</name>
</gene>
<dbReference type="OrthoDB" id="5404599at2759"/>
<proteinExistence type="predicted"/>
<dbReference type="Proteomes" id="UP000053424">
    <property type="component" value="Unassembled WGS sequence"/>
</dbReference>
<sequence>MISKVLRVPDIQQTRTTYPNLAGNSKRSLGATTVSSFMWALWLRMPQKFRMIIYRCGICVGKATTSYNVFRLPFGLYAKVGNESNITEALATQYVSLNTSIPVPTVLDIAKDHIGTLFLMTQVPGQPVSFIKGGLDMASPDQLSIFANTMRDWLTQLQSLPPPNNTSICGFLGGDFLSYRIDSRVRVGPFESQDIFHGKMFCTLRPSADPATVTLAESVRQRRYRMCLTHGDLSPNNILVDDQFRPVGLVDWQCAAWMPEYWDFTTSLWRRQRYLTWFNAFKSVFPQYEDELAIEMELWKTICPY</sequence>
<dbReference type="STRING" id="686832.A0A0C2YJM7"/>
<dbReference type="InterPro" id="IPR011009">
    <property type="entry name" value="Kinase-like_dom_sf"/>
</dbReference>
<dbReference type="Gene3D" id="3.90.1200.10">
    <property type="match status" value="1"/>
</dbReference>
<evidence type="ECO:0000313" key="3">
    <source>
        <dbReference type="Proteomes" id="UP000053424"/>
    </source>
</evidence>
<dbReference type="SUPFAM" id="SSF56112">
    <property type="entry name" value="Protein kinase-like (PK-like)"/>
    <property type="match status" value="1"/>
</dbReference>
<dbReference type="Pfam" id="PF01636">
    <property type="entry name" value="APH"/>
    <property type="match status" value="1"/>
</dbReference>
<dbReference type="InterPro" id="IPR051678">
    <property type="entry name" value="AGP_Transferase"/>
</dbReference>
<reference evidence="2 3" key="1">
    <citation type="submission" date="2014-04" db="EMBL/GenBank/DDBJ databases">
        <authorList>
            <consortium name="DOE Joint Genome Institute"/>
            <person name="Kuo A."/>
            <person name="Gay G."/>
            <person name="Dore J."/>
            <person name="Kohler A."/>
            <person name="Nagy L.G."/>
            <person name="Floudas D."/>
            <person name="Copeland A."/>
            <person name="Barry K.W."/>
            <person name="Cichocki N."/>
            <person name="Veneault-Fourrey C."/>
            <person name="LaButti K."/>
            <person name="Lindquist E.A."/>
            <person name="Lipzen A."/>
            <person name="Lundell T."/>
            <person name="Morin E."/>
            <person name="Murat C."/>
            <person name="Sun H."/>
            <person name="Tunlid A."/>
            <person name="Henrissat B."/>
            <person name="Grigoriev I.V."/>
            <person name="Hibbett D.S."/>
            <person name="Martin F."/>
            <person name="Nordberg H.P."/>
            <person name="Cantor M.N."/>
            <person name="Hua S.X."/>
        </authorList>
    </citation>
    <scope>NUCLEOTIDE SEQUENCE [LARGE SCALE GENOMIC DNA]</scope>
    <source>
        <strain evidence="3">h7</strain>
    </source>
</reference>
<organism evidence="2 3">
    <name type="scientific">Hebeloma cylindrosporum</name>
    <dbReference type="NCBI Taxonomy" id="76867"/>
    <lineage>
        <taxon>Eukaryota</taxon>
        <taxon>Fungi</taxon>
        <taxon>Dikarya</taxon>
        <taxon>Basidiomycota</taxon>
        <taxon>Agaricomycotina</taxon>
        <taxon>Agaricomycetes</taxon>
        <taxon>Agaricomycetidae</taxon>
        <taxon>Agaricales</taxon>
        <taxon>Agaricineae</taxon>
        <taxon>Hymenogastraceae</taxon>
        <taxon>Hebeloma</taxon>
    </lineage>
</organism>
<protein>
    <recommendedName>
        <fullName evidence="1">Aminoglycoside phosphotransferase domain-containing protein</fullName>
    </recommendedName>
</protein>
<accession>A0A0C2YJM7</accession>
<dbReference type="PANTHER" id="PTHR21310">
    <property type="entry name" value="AMINOGLYCOSIDE PHOSPHOTRANSFERASE-RELATED-RELATED"/>
    <property type="match status" value="1"/>
</dbReference>
<reference evidence="3" key="2">
    <citation type="submission" date="2015-01" db="EMBL/GenBank/DDBJ databases">
        <title>Evolutionary Origins and Diversification of the Mycorrhizal Mutualists.</title>
        <authorList>
            <consortium name="DOE Joint Genome Institute"/>
            <consortium name="Mycorrhizal Genomics Consortium"/>
            <person name="Kohler A."/>
            <person name="Kuo A."/>
            <person name="Nagy L.G."/>
            <person name="Floudas D."/>
            <person name="Copeland A."/>
            <person name="Barry K.W."/>
            <person name="Cichocki N."/>
            <person name="Veneault-Fourrey C."/>
            <person name="LaButti K."/>
            <person name="Lindquist E.A."/>
            <person name="Lipzen A."/>
            <person name="Lundell T."/>
            <person name="Morin E."/>
            <person name="Murat C."/>
            <person name="Riley R."/>
            <person name="Ohm R."/>
            <person name="Sun H."/>
            <person name="Tunlid A."/>
            <person name="Henrissat B."/>
            <person name="Grigoriev I.V."/>
            <person name="Hibbett D.S."/>
            <person name="Martin F."/>
        </authorList>
    </citation>
    <scope>NUCLEOTIDE SEQUENCE [LARGE SCALE GENOMIC DNA]</scope>
    <source>
        <strain evidence="3">h7</strain>
    </source>
</reference>
<dbReference type="PANTHER" id="PTHR21310:SF55">
    <property type="entry name" value="AMINOGLYCOSIDE PHOSPHOTRANSFERASE DOMAIN-CONTAINING PROTEIN"/>
    <property type="match status" value="1"/>
</dbReference>
<feature type="domain" description="Aminoglycoside phosphotransferase" evidence="1">
    <location>
        <begin position="77"/>
        <end position="270"/>
    </location>
</feature>
<dbReference type="HOGENOM" id="CLU_021768_3_2_1"/>
<name>A0A0C2YJM7_HEBCY</name>
<dbReference type="InterPro" id="IPR002575">
    <property type="entry name" value="Aminoglycoside_PTrfase"/>
</dbReference>
<dbReference type="EMBL" id="KN831780">
    <property type="protein sequence ID" value="KIM41227.1"/>
    <property type="molecule type" value="Genomic_DNA"/>
</dbReference>
<evidence type="ECO:0000259" key="1">
    <source>
        <dbReference type="Pfam" id="PF01636"/>
    </source>
</evidence>
<dbReference type="AlphaFoldDB" id="A0A0C2YJM7"/>
<evidence type="ECO:0000313" key="2">
    <source>
        <dbReference type="EMBL" id="KIM41227.1"/>
    </source>
</evidence>
<keyword evidence="3" id="KW-1185">Reference proteome</keyword>